<evidence type="ECO:0000256" key="2">
    <source>
        <dbReference type="ARBA" id="ARBA00022460"/>
    </source>
</evidence>
<dbReference type="Pfam" id="PF25057">
    <property type="entry name" value="CUT_N"/>
    <property type="match status" value="1"/>
</dbReference>
<keyword evidence="4" id="KW-0812">Transmembrane</keyword>
<evidence type="ECO:0000256" key="1">
    <source>
        <dbReference type="ARBA" id="ARBA00004251"/>
    </source>
</evidence>
<dbReference type="Pfam" id="PF25301">
    <property type="entry name" value="CUT_C"/>
    <property type="match status" value="1"/>
</dbReference>
<evidence type="ECO:0000256" key="7">
    <source>
        <dbReference type="ARBA" id="ARBA00023136"/>
    </source>
</evidence>
<keyword evidence="7" id="KW-0472">Membrane</keyword>
<keyword evidence="3" id="KW-1003">Cell membrane</keyword>
<dbReference type="GO" id="GO:0042302">
    <property type="term" value="F:structural constituent of cuticle"/>
    <property type="evidence" value="ECO:0007669"/>
    <property type="project" value="UniProtKB-KW"/>
</dbReference>
<comment type="subcellular location">
    <subcellularLocation>
        <location evidence="1">Cell membrane</location>
        <topology evidence="1">Single-pass type I membrane protein</topology>
    </subcellularLocation>
</comment>
<proteinExistence type="predicted"/>
<dbReference type="InterPro" id="IPR051962">
    <property type="entry name" value="Cuticlin"/>
</dbReference>
<protein>
    <submittedName>
        <fullName evidence="10">ZP domain-containing protein</fullName>
    </submittedName>
</protein>
<dbReference type="PANTHER" id="PTHR22907">
    <property type="entry name" value="GH04558P"/>
    <property type="match status" value="1"/>
</dbReference>
<dbReference type="PANTHER" id="PTHR22907:SF27">
    <property type="entry name" value="ZP DOMAIN-CONTAINING PROTEIN"/>
    <property type="match status" value="1"/>
</dbReference>
<evidence type="ECO:0000313" key="9">
    <source>
        <dbReference type="Proteomes" id="UP000038040"/>
    </source>
</evidence>
<evidence type="ECO:0000256" key="3">
    <source>
        <dbReference type="ARBA" id="ARBA00022475"/>
    </source>
</evidence>
<keyword evidence="5" id="KW-0732">Signal</keyword>
<evidence type="ECO:0000256" key="6">
    <source>
        <dbReference type="ARBA" id="ARBA00022989"/>
    </source>
</evidence>
<reference evidence="10" key="1">
    <citation type="submission" date="2017-02" db="UniProtKB">
        <authorList>
            <consortium name="WormBaseParasite"/>
        </authorList>
    </citation>
    <scope>IDENTIFICATION</scope>
</reference>
<dbReference type="InterPro" id="IPR057475">
    <property type="entry name" value="CUT_C"/>
</dbReference>
<evidence type="ECO:0000256" key="5">
    <source>
        <dbReference type="ARBA" id="ARBA00022729"/>
    </source>
</evidence>
<evidence type="ECO:0000313" key="10">
    <source>
        <dbReference type="WBParaSite" id="DME_0000340801-mRNA-1"/>
    </source>
</evidence>
<dbReference type="GO" id="GO:0005886">
    <property type="term" value="C:plasma membrane"/>
    <property type="evidence" value="ECO:0007669"/>
    <property type="project" value="UniProtKB-SubCell"/>
</dbReference>
<dbReference type="InterPro" id="IPR001507">
    <property type="entry name" value="ZP_dom"/>
</dbReference>
<dbReference type="Proteomes" id="UP000038040">
    <property type="component" value="Unplaced"/>
</dbReference>
<accession>A0A0N4U8M5</accession>
<dbReference type="InterPro" id="IPR056953">
    <property type="entry name" value="CUT_N"/>
</dbReference>
<dbReference type="PROSITE" id="PS51034">
    <property type="entry name" value="ZP_2"/>
    <property type="match status" value="1"/>
</dbReference>
<dbReference type="WBParaSite" id="DME_0000340801-mRNA-1">
    <property type="protein sequence ID" value="DME_0000340801-mRNA-1"/>
    <property type="gene ID" value="DME_0000340801"/>
</dbReference>
<evidence type="ECO:0000256" key="4">
    <source>
        <dbReference type="ARBA" id="ARBA00022692"/>
    </source>
</evidence>
<dbReference type="AlphaFoldDB" id="A0A0N4U8M5"/>
<sequence length="342" mass="38867">LNLGVPEVDCMEDRVKVLFHTEKPFTGRIFVKGMVDKSQCVNSFDTNSKSNVQFEIANGECNMRRSRKLGPEHKGVEQSIAIIISFHNTFITKIDRAYRCTCFYMEADKVVTNRFDVSMLPTTDLIDTARMPLCTYTVRRGSLNGAVVTYASVGEQVFHVWHCESDMFSMLVHSCFVDDGNGKEKKPLIDEYGCAIEPTIVPDITYNDANNLAFSEINIFKFADKVTTYFQCAVSTCMKSEGMCVGKTPPRCGNNIQKREEKIDETYDRHRFARHVNKPINKSEQIVDDQNTMDLSTDKIIVLDLDEERPGKESFTASKLMVEVCFFFQKFLTIIVLGGFIC</sequence>
<dbReference type="SMART" id="SM00241">
    <property type="entry name" value="ZP"/>
    <property type="match status" value="1"/>
</dbReference>
<organism evidence="9 10">
    <name type="scientific">Dracunculus medinensis</name>
    <name type="common">Guinea worm</name>
    <dbReference type="NCBI Taxonomy" id="318479"/>
    <lineage>
        <taxon>Eukaryota</taxon>
        <taxon>Metazoa</taxon>
        <taxon>Ecdysozoa</taxon>
        <taxon>Nematoda</taxon>
        <taxon>Chromadorea</taxon>
        <taxon>Rhabditida</taxon>
        <taxon>Spirurina</taxon>
        <taxon>Dracunculoidea</taxon>
        <taxon>Dracunculidae</taxon>
        <taxon>Dracunculus</taxon>
    </lineage>
</organism>
<feature type="domain" description="ZP" evidence="8">
    <location>
        <begin position="9"/>
        <end position="251"/>
    </location>
</feature>
<evidence type="ECO:0000259" key="8">
    <source>
        <dbReference type="PROSITE" id="PS51034"/>
    </source>
</evidence>
<name>A0A0N4U8M5_DRAME</name>
<keyword evidence="6" id="KW-1133">Transmembrane helix</keyword>
<keyword evidence="2" id="KW-0193">Cuticle</keyword>